<feature type="transmembrane region" description="Helical" evidence="1">
    <location>
        <begin position="20"/>
        <end position="37"/>
    </location>
</feature>
<dbReference type="STRING" id="699218.HMPREF0889_0686"/>
<gene>
    <name evidence="2" type="ORF">HMPREF0889_0686</name>
    <name evidence="3" type="ORF">HMPREF1039_0731</name>
</gene>
<dbReference type="AlphaFoldDB" id="D3LWM9"/>
<sequence>MRLTEVELPQGTWLSIADRLGKVSGSVGIFLSFYLFGRDRNARIAFEIRV</sequence>
<reference evidence="4" key="1">
    <citation type="submission" date="2009-12" db="EMBL/GenBank/DDBJ databases">
        <title>Sequence of Clostridiales genomosp. BVAB3 str. UPII9-5.</title>
        <authorList>
            <person name="Madupu R."/>
            <person name="Durkin A.S."/>
            <person name="Torralba M."/>
            <person name="Methe B."/>
            <person name="Sutton G.G."/>
            <person name="Strausberg R.L."/>
            <person name="Nelson K.E."/>
        </authorList>
    </citation>
    <scope>NUCLEOTIDE SEQUENCE [LARGE SCALE GENOMIC DNA]</scope>
    <source>
        <strain evidence="4">28L</strain>
    </source>
</reference>
<name>D3LWM9_9FIRM</name>
<reference evidence="3 5" key="3">
    <citation type="submission" date="2011-04" db="EMBL/GenBank/DDBJ databases">
        <authorList>
            <person name="Harkins D.M."/>
            <person name="Madupu R."/>
            <person name="Durkin A.S."/>
            <person name="Torralba M."/>
            <person name="Methe B."/>
            <person name="Sutton G.G."/>
            <person name="Nelson K.E."/>
        </authorList>
    </citation>
    <scope>NUCLEOTIDE SEQUENCE [LARGE SCALE GENOMIC DNA]</scope>
    <source>
        <strain evidence="3 5">UPII 199-6</strain>
    </source>
</reference>
<evidence type="ECO:0000313" key="2">
    <source>
        <dbReference type="EMBL" id="EFD93266.1"/>
    </source>
</evidence>
<comment type="caution">
    <text evidence="2">The sequence shown here is derived from an EMBL/GenBank/DDBJ whole genome shotgun (WGS) entry which is preliminary data.</text>
</comment>
<evidence type="ECO:0000313" key="4">
    <source>
        <dbReference type="Proteomes" id="UP000003242"/>
    </source>
</evidence>
<keyword evidence="1" id="KW-0812">Transmembrane</keyword>
<evidence type="ECO:0000313" key="5">
    <source>
        <dbReference type="Proteomes" id="UP000004018"/>
    </source>
</evidence>
<protein>
    <submittedName>
        <fullName evidence="2">Uncharacterized protein</fullName>
    </submittedName>
</protein>
<accession>D3LWM9</accession>
<keyword evidence="1" id="KW-1133">Transmembrane helix</keyword>
<evidence type="ECO:0000256" key="1">
    <source>
        <dbReference type="SAM" id="Phobius"/>
    </source>
</evidence>
<dbReference type="Proteomes" id="UP000004018">
    <property type="component" value="Unassembled WGS sequence"/>
</dbReference>
<dbReference type="EMBL" id="ADGP01000033">
    <property type="protein sequence ID" value="EFD93266.1"/>
    <property type="molecule type" value="Genomic_DNA"/>
</dbReference>
<organism evidence="2 4">
    <name type="scientific">Megasphaera lornae</name>
    <dbReference type="NCBI Taxonomy" id="1000568"/>
    <lineage>
        <taxon>Bacteria</taxon>
        <taxon>Bacillati</taxon>
        <taxon>Bacillota</taxon>
        <taxon>Negativicutes</taxon>
        <taxon>Veillonellales</taxon>
        <taxon>Veillonellaceae</taxon>
        <taxon>Megasphaera</taxon>
    </lineage>
</organism>
<dbReference type="Proteomes" id="UP000003242">
    <property type="component" value="Unassembled WGS sequence"/>
</dbReference>
<proteinExistence type="predicted"/>
<dbReference type="EMBL" id="AFIJ01000029">
    <property type="protein sequence ID" value="EGL40257.1"/>
    <property type="molecule type" value="Genomic_DNA"/>
</dbReference>
<keyword evidence="1" id="KW-0472">Membrane</keyword>
<keyword evidence="5" id="KW-1185">Reference proteome</keyword>
<reference evidence="2" key="2">
    <citation type="submission" date="2009-12" db="EMBL/GenBank/DDBJ databases">
        <authorList>
            <person name="Madupu R."/>
            <person name="Durkin A.S."/>
            <person name="Torralba M."/>
            <person name="Methe B."/>
            <person name="Sutton G.G."/>
            <person name="Strausberg R.L."/>
            <person name="Nelson K.E."/>
        </authorList>
    </citation>
    <scope>NUCLEOTIDE SEQUENCE</scope>
    <source>
        <strain evidence="2">28L</strain>
    </source>
</reference>
<evidence type="ECO:0000313" key="3">
    <source>
        <dbReference type="EMBL" id="EGL40257.1"/>
    </source>
</evidence>